<feature type="region of interest" description="Disordered" evidence="1">
    <location>
        <begin position="80"/>
        <end position="101"/>
    </location>
</feature>
<dbReference type="AlphaFoldDB" id="T1IEY8"/>
<dbReference type="PROSITE" id="PS50082">
    <property type="entry name" value="WD_REPEATS_2"/>
    <property type="match status" value="2"/>
</dbReference>
<sequence length="485" mass="54695">MSVVWQQVFSLDARYNTHRAKNHPNFRTLYIRRRNQLLREFGTNKDSVQWKQYLKIRSYLLQMKYGTSFDQISLRRQSARTSPESTITHYSESETNTKEGDPKITDVSMKTIGRSNTIAENYAFVGVHHIFDQHHAAVTMLKFANNDRARLCCISNDATVSICNVLTKPPRLECILKGHRGAVTGCDWSASNDLLVTSSVDGQICVWNTSTHNCIRSVKDVVQAELLSCLFHPVNNNFVVVSFLLFYTSRKYTVSFHIGQSESTIFEITFIFNEVKAGNAKGQVEVLNISTGIKQRSNIGGRILSLAFDSNGKILWAGNDQGHISSFSFDIKCGKLSKCRKIFLGTSAAITSINWRAWISREARDPSLLLNLSSNSVRLYRVTDKGLELRRNFWIKHTSSSSFIRSSFCPIMSFRKGACIVTGSEDSSVYFLDVHCENQNKALINKLQGHSSPVLGVSFNYDESLLSTSDQQGLVIIWTRATKAM</sequence>
<dbReference type="Gene3D" id="2.130.10.10">
    <property type="entry name" value="YVTN repeat-like/Quinoprotein amine dehydrogenase"/>
    <property type="match status" value="2"/>
</dbReference>
<dbReference type="Pfam" id="PF00400">
    <property type="entry name" value="WD40"/>
    <property type="match status" value="2"/>
</dbReference>
<dbReference type="PROSITE" id="PS50294">
    <property type="entry name" value="WD_REPEATS_REGION"/>
    <property type="match status" value="2"/>
</dbReference>
<feature type="compositionally biased region" description="Basic and acidic residues" evidence="1">
    <location>
        <begin position="91"/>
        <end position="101"/>
    </location>
</feature>
<dbReference type="InterPro" id="IPR015943">
    <property type="entry name" value="WD40/YVTN_repeat-like_dom_sf"/>
</dbReference>
<dbReference type="eggNOG" id="KOG0266">
    <property type="taxonomic scope" value="Eukaryota"/>
</dbReference>
<dbReference type="PROSITE" id="PS00678">
    <property type="entry name" value="WD_REPEATS_1"/>
    <property type="match status" value="1"/>
</dbReference>
<dbReference type="InterPro" id="IPR001680">
    <property type="entry name" value="WD40_rpt"/>
</dbReference>
<dbReference type="EnsemblMetazoa" id="RPRC014857-RA">
    <property type="protein sequence ID" value="RPRC014857-PA"/>
    <property type="gene ID" value="RPRC014857"/>
</dbReference>
<dbReference type="OMA" id="MLKFANN"/>
<reference evidence="2" key="1">
    <citation type="submission" date="2015-05" db="UniProtKB">
        <authorList>
            <consortium name="EnsemblMetazoa"/>
        </authorList>
    </citation>
    <scope>IDENTIFICATION</scope>
</reference>
<organism evidence="2 3">
    <name type="scientific">Rhodnius prolixus</name>
    <name type="common">Triatomid bug</name>
    <dbReference type="NCBI Taxonomy" id="13249"/>
    <lineage>
        <taxon>Eukaryota</taxon>
        <taxon>Metazoa</taxon>
        <taxon>Ecdysozoa</taxon>
        <taxon>Arthropoda</taxon>
        <taxon>Hexapoda</taxon>
        <taxon>Insecta</taxon>
        <taxon>Pterygota</taxon>
        <taxon>Neoptera</taxon>
        <taxon>Paraneoptera</taxon>
        <taxon>Hemiptera</taxon>
        <taxon>Heteroptera</taxon>
        <taxon>Panheteroptera</taxon>
        <taxon>Cimicomorpha</taxon>
        <taxon>Reduviidae</taxon>
        <taxon>Triatominae</taxon>
        <taxon>Rhodnius</taxon>
    </lineage>
</organism>
<accession>T1IEY8</accession>
<dbReference type="InterPro" id="IPR019775">
    <property type="entry name" value="WD40_repeat_CS"/>
</dbReference>
<evidence type="ECO:0000313" key="3">
    <source>
        <dbReference type="Proteomes" id="UP000015103"/>
    </source>
</evidence>
<evidence type="ECO:0000313" key="2">
    <source>
        <dbReference type="EnsemblMetazoa" id="RPRC014857-PA"/>
    </source>
</evidence>
<feature type="compositionally biased region" description="Polar residues" evidence="1">
    <location>
        <begin position="80"/>
        <end position="90"/>
    </location>
</feature>
<dbReference type="InParanoid" id="T1IEY8"/>
<protein>
    <recommendedName>
        <fullName evidence="4">WD repeat-containing protein 13</fullName>
    </recommendedName>
</protein>
<dbReference type="VEuPathDB" id="VectorBase:RPRC014857"/>
<dbReference type="PANTHER" id="PTHR22838">
    <property type="entry name" value="WD REPEAT PROTEIN 26-RELATED"/>
    <property type="match status" value="1"/>
</dbReference>
<dbReference type="SUPFAM" id="SSF50978">
    <property type="entry name" value="WD40 repeat-like"/>
    <property type="match status" value="1"/>
</dbReference>
<dbReference type="InterPro" id="IPR036322">
    <property type="entry name" value="WD40_repeat_dom_sf"/>
</dbReference>
<dbReference type="HOGENOM" id="CLU_026276_2_0_1"/>
<evidence type="ECO:0008006" key="4">
    <source>
        <dbReference type="Google" id="ProtNLM"/>
    </source>
</evidence>
<dbReference type="GO" id="GO:1990841">
    <property type="term" value="F:promoter-specific chromatin binding"/>
    <property type="evidence" value="ECO:0007669"/>
    <property type="project" value="TreeGrafter"/>
</dbReference>
<name>T1IEY8_RHOPR</name>
<dbReference type="SMART" id="SM00320">
    <property type="entry name" value="WD40"/>
    <property type="match status" value="4"/>
</dbReference>
<dbReference type="GO" id="GO:0005634">
    <property type="term" value="C:nucleus"/>
    <property type="evidence" value="ECO:0007669"/>
    <property type="project" value="TreeGrafter"/>
</dbReference>
<keyword evidence="3" id="KW-1185">Reference proteome</keyword>
<dbReference type="EMBL" id="ACPB03001344">
    <property type="status" value="NOT_ANNOTATED_CDS"/>
    <property type="molecule type" value="Genomic_DNA"/>
</dbReference>
<dbReference type="InterPro" id="IPR051350">
    <property type="entry name" value="WD_repeat-ST_regulator"/>
</dbReference>
<dbReference type="PANTHER" id="PTHR22838:SF4">
    <property type="entry name" value="WD REPEAT-CONTAINING PROTEIN 13"/>
    <property type="match status" value="1"/>
</dbReference>
<dbReference type="STRING" id="13249.T1IEY8"/>
<dbReference type="Proteomes" id="UP000015103">
    <property type="component" value="Unassembled WGS sequence"/>
</dbReference>
<proteinExistence type="predicted"/>
<evidence type="ECO:0000256" key="1">
    <source>
        <dbReference type="SAM" id="MobiDB-lite"/>
    </source>
</evidence>